<dbReference type="EMBL" id="CP029829">
    <property type="protein sequence ID" value="AWU93106.1"/>
    <property type="molecule type" value="Genomic_DNA"/>
</dbReference>
<sequence length="174" mass="18928">MRSPLPLMNVSAGLLVLGLLTAGLTLRSAAADEVVGRFSNDWTGNGLQVQAIEDPGVKGVTCHLVDFDRSLLDRLSKGNWFEDPSNASISCRQTGPITVGDIDLSQKGEEVFSERKSLVFKSIAIRRIYDRPNDTLVYVVYSRQVKDASAKMSISTVPLFSANATWTKGKPPAK</sequence>
<gene>
    <name evidence="1" type="ORF">DM194_01830</name>
</gene>
<accession>A0A2U9S3M6</accession>
<dbReference type="KEGG" id="azm:DM194_01830"/>
<dbReference type="Proteomes" id="UP000249605">
    <property type="component" value="Chromosome"/>
</dbReference>
<dbReference type="Pfam" id="PF05981">
    <property type="entry name" value="CreA"/>
    <property type="match status" value="1"/>
</dbReference>
<dbReference type="OrthoDB" id="9788409at2"/>
<dbReference type="AlphaFoldDB" id="A0A2U9S3M6"/>
<dbReference type="PANTHER" id="PTHR37952">
    <property type="match status" value="1"/>
</dbReference>
<keyword evidence="2" id="KW-1185">Reference proteome</keyword>
<reference evidence="1 2" key="1">
    <citation type="journal article" date="2019" name="Int. J. Syst. Evol. Microbiol.">
        <title>Azospirillum ramasamyi sp. nov., a novel diazotrophic bacterium isolated from fermented bovine products.</title>
        <authorList>
            <person name="Anandham R."/>
            <person name="Heo J."/>
            <person name="Krishnamoorthy R."/>
            <person name="SenthilKumar M."/>
            <person name="Gopal N.O."/>
            <person name="Kim S.J."/>
            <person name="Kwon S.W."/>
        </authorList>
    </citation>
    <scope>NUCLEOTIDE SEQUENCE [LARGE SCALE GENOMIC DNA]</scope>
    <source>
        <strain evidence="1 2">M2T2B2</strain>
    </source>
</reference>
<organism evidence="1 2">
    <name type="scientific">Azospirillum ramasamyi</name>
    <dbReference type="NCBI Taxonomy" id="682998"/>
    <lineage>
        <taxon>Bacteria</taxon>
        <taxon>Pseudomonadati</taxon>
        <taxon>Pseudomonadota</taxon>
        <taxon>Alphaproteobacteria</taxon>
        <taxon>Rhodospirillales</taxon>
        <taxon>Azospirillaceae</taxon>
        <taxon>Azospirillum</taxon>
    </lineage>
</organism>
<evidence type="ECO:0000313" key="1">
    <source>
        <dbReference type="EMBL" id="AWU93106.1"/>
    </source>
</evidence>
<dbReference type="InterPro" id="IPR010292">
    <property type="entry name" value="Uncharacterised_CreA"/>
</dbReference>
<dbReference type="PANTHER" id="PTHR37952:SF2">
    <property type="entry name" value="PROTEIN CREA"/>
    <property type="match status" value="1"/>
</dbReference>
<dbReference type="GO" id="GO:0005829">
    <property type="term" value="C:cytosol"/>
    <property type="evidence" value="ECO:0007669"/>
    <property type="project" value="TreeGrafter"/>
</dbReference>
<dbReference type="RefSeq" id="WP_111065657.1">
    <property type="nucleotide sequence ID" value="NZ_CP029829.1"/>
</dbReference>
<name>A0A2U9S3M6_9PROT</name>
<protein>
    <submittedName>
        <fullName evidence="1">CREA protein</fullName>
    </submittedName>
</protein>
<evidence type="ECO:0000313" key="2">
    <source>
        <dbReference type="Proteomes" id="UP000249605"/>
    </source>
</evidence>
<dbReference type="PIRSF" id="PIRSF003174">
    <property type="entry name" value="CreA"/>
    <property type="match status" value="1"/>
</dbReference>
<proteinExistence type="predicted"/>